<dbReference type="NCBIfam" id="NF005909">
    <property type="entry name" value="PRK07890.1"/>
    <property type="match status" value="1"/>
</dbReference>
<dbReference type="RefSeq" id="WP_279247201.1">
    <property type="nucleotide sequence ID" value="NZ_SHNN01000005.1"/>
</dbReference>
<gene>
    <name evidence="1" type="ORF">EYC98_20110</name>
</gene>
<dbReference type="EMBL" id="SHNN01000005">
    <property type="protein sequence ID" value="MCX2983172.1"/>
    <property type="molecule type" value="Genomic_DNA"/>
</dbReference>
<evidence type="ECO:0000313" key="1">
    <source>
        <dbReference type="EMBL" id="MCX2983172.1"/>
    </source>
</evidence>
<name>A0ABT3TLF2_9GAMM</name>
<protein>
    <submittedName>
        <fullName evidence="1">SDR family oxidoreductase</fullName>
    </submittedName>
</protein>
<dbReference type="Proteomes" id="UP001143362">
    <property type="component" value="Unassembled WGS sequence"/>
</dbReference>
<keyword evidence="2" id="KW-1185">Reference proteome</keyword>
<comment type="caution">
    <text evidence="1">The sequence shown here is derived from an EMBL/GenBank/DDBJ whole genome shotgun (WGS) entry which is preliminary data.</text>
</comment>
<dbReference type="SUPFAM" id="SSF51735">
    <property type="entry name" value="NAD(P)-binding Rossmann-fold domains"/>
    <property type="match status" value="1"/>
</dbReference>
<dbReference type="InterPro" id="IPR036291">
    <property type="entry name" value="NAD(P)-bd_dom_sf"/>
</dbReference>
<organism evidence="1 2">
    <name type="scientific">Candidatus Litorirhabdus singularis</name>
    <dbReference type="NCBI Taxonomy" id="2518993"/>
    <lineage>
        <taxon>Bacteria</taxon>
        <taxon>Pseudomonadati</taxon>
        <taxon>Pseudomonadota</taxon>
        <taxon>Gammaproteobacteria</taxon>
        <taxon>Cellvibrionales</taxon>
        <taxon>Halieaceae</taxon>
        <taxon>Candidatus Litorirhabdus</taxon>
    </lineage>
</organism>
<reference evidence="1" key="1">
    <citation type="submission" date="2019-02" db="EMBL/GenBank/DDBJ databases">
        <authorList>
            <person name="Li S.-H."/>
        </authorList>
    </citation>
    <scope>NUCLEOTIDE SEQUENCE</scope>
    <source>
        <strain evidence="1">IMCC14734</strain>
    </source>
</reference>
<dbReference type="PRINTS" id="PR00080">
    <property type="entry name" value="SDRFAMILY"/>
</dbReference>
<dbReference type="PANTHER" id="PTHR43975:SF2">
    <property type="entry name" value="EG:BACR7A4.14 PROTEIN-RELATED"/>
    <property type="match status" value="1"/>
</dbReference>
<proteinExistence type="predicted"/>
<accession>A0ABT3TLF2</accession>
<dbReference type="PANTHER" id="PTHR43975">
    <property type="entry name" value="ZGC:101858"/>
    <property type="match status" value="1"/>
</dbReference>
<dbReference type="PRINTS" id="PR00081">
    <property type="entry name" value="GDHRDH"/>
</dbReference>
<dbReference type="InterPro" id="IPR002347">
    <property type="entry name" value="SDR_fam"/>
</dbReference>
<dbReference type="Gene3D" id="3.40.50.720">
    <property type="entry name" value="NAD(P)-binding Rossmann-like Domain"/>
    <property type="match status" value="1"/>
</dbReference>
<sequence>MLLEGKIVIVSGIGPGLGMELSTLCAREGAAGVVLAARTVAKLDIAEAEIAALGGSTRVLKVPTDITQEDQCQALADATVAEFGRIDCLINSAFDPCVYDPAAEAKLDDWRFTMDVNFYGTVALTQACVQHMKQSGGGSVVMIATMVERKPMLLQGGYAASKAALHAATKHLALELGGDNIRFNSCNMGWMWGPNVQGYIAGRALATGVAEEELIADICENIPLGFIPEDGDCAKAAIFFASDYSKVITGAALDVNGGEFMMV</sequence>
<evidence type="ECO:0000313" key="2">
    <source>
        <dbReference type="Proteomes" id="UP001143362"/>
    </source>
</evidence>
<dbReference type="Pfam" id="PF13561">
    <property type="entry name" value="adh_short_C2"/>
    <property type="match status" value="1"/>
</dbReference>